<dbReference type="CDD" id="cd01668">
    <property type="entry name" value="TGS_RSH"/>
    <property type="match status" value="1"/>
</dbReference>
<keyword evidence="6" id="KW-0808">Transferase</keyword>
<evidence type="ECO:0000256" key="3">
    <source>
        <dbReference type="ARBA" id="ARBA00032407"/>
    </source>
</evidence>
<evidence type="ECO:0000256" key="1">
    <source>
        <dbReference type="ARBA" id="ARBA00019852"/>
    </source>
</evidence>
<dbReference type="AlphaFoldDB" id="A0A0U3E3R0"/>
<dbReference type="Pfam" id="PF13328">
    <property type="entry name" value="HD_4"/>
    <property type="match status" value="1"/>
</dbReference>
<sequence>MKTELGLRAEQAAPIVALLDGDLPSRLPAAQPMRTETVDPIQRARAFAEPLLAGHVLDTGEPALEHADGVAAILAGVGAAPSMRAASYLVYAGDYLNKPEEIVAKAFGESDASLVSHTRRLVQIQRAAREAKVEDQRRQEQTELVRKMLLAFSRDLRVVLLRLASRLQTLRWFAASKTSCPRELAAESLQVFAPLANRLGIWQIKWELEDLSFRFLEPEHYHQLAKGLHEKRVEREQSVEAVRASLEQQLRAQGLQAEVQGRPKHLYSIWKKMRGKGLTLERVFDLRALRVIVPEVADCYAVLARLHEWYQPVDGEFDDYIARPKPNGYQSLHTVVVAADGRPMEVQIRTRAMHEHAEHGVAAHWAYKEAGTKGYAGVTAAGEFEEQVAQARKAVLRQLLAWERDFIAESGPAFDDRIYVFTPQANVVELCANATAVDFAYALHTDLGHRCRGAKVDGQMVPLNTPLKSGQTVEIVALKEGGPSLDWLNPELGYLQSARSKAKVRAWFNAQAQAQTIAKGRELVEKLLQREGKTAIKLEDLAGRLGFRNADALFEVVGKDEYSLRNIETLLRPPVPETDEDEMLALRHTRGPAAEGRAPKGGVLVVGVDSLLTSLARCCRPAPPDAITGYVTRGKGVAIHRSDCANLREMARSAPERVIAVAWGEPASDKAGKAPQYPVDLVVEAVDRTGLLRDVLELFAKDKLSVIAVNQQSGKGKPARSDLSRMSFTVEVSDAQRLNQTLAALVQVPGVRSARRR</sequence>
<dbReference type="SUPFAM" id="SSF81271">
    <property type="entry name" value="TGS-like"/>
    <property type="match status" value="1"/>
</dbReference>
<reference evidence="6 7" key="1">
    <citation type="submission" date="2015-12" db="EMBL/GenBank/DDBJ databases">
        <title>Complete genome of Roseateles depolymerans KCTC 42856.</title>
        <authorList>
            <person name="Kim K.M."/>
        </authorList>
    </citation>
    <scope>NUCLEOTIDE SEQUENCE [LARGE SCALE GENOMIC DNA]</scope>
    <source>
        <strain evidence="6 7">KCTC 42856</strain>
    </source>
</reference>
<dbReference type="InterPro" id="IPR004811">
    <property type="entry name" value="RelA/Spo_fam"/>
</dbReference>
<dbReference type="GO" id="GO:0015969">
    <property type="term" value="P:guanosine tetraphosphate metabolic process"/>
    <property type="evidence" value="ECO:0007669"/>
    <property type="project" value="InterPro"/>
</dbReference>
<dbReference type="PANTHER" id="PTHR21262:SF31">
    <property type="entry name" value="GTP PYROPHOSPHOKINASE"/>
    <property type="match status" value="1"/>
</dbReference>
<dbReference type="OrthoDB" id="9805041at2"/>
<dbReference type="SUPFAM" id="SSF55021">
    <property type="entry name" value="ACT-like"/>
    <property type="match status" value="1"/>
</dbReference>
<dbReference type="Pfam" id="PF13291">
    <property type="entry name" value="ACT_4"/>
    <property type="match status" value="1"/>
</dbReference>
<comment type="function">
    <text evidence="5">In eubacteria ppGpp (guanosine 3'-diphosphate 5'-diphosphate) is a mediator of the stringent response that coordinates a variety of cellular activities in response to changes in nutritional abundance.</text>
</comment>
<proteinExistence type="inferred from homology"/>
<dbReference type="InterPro" id="IPR007685">
    <property type="entry name" value="RelA_SpoT"/>
</dbReference>
<dbReference type="Proteomes" id="UP000060699">
    <property type="component" value="Chromosome"/>
</dbReference>
<accession>A0A0U3E3R0</accession>
<dbReference type="KEGG" id="rdp:RD2015_3388"/>
<dbReference type="CDD" id="cd04876">
    <property type="entry name" value="ACT_RelA-SpoT"/>
    <property type="match status" value="1"/>
</dbReference>
<dbReference type="FunFam" id="3.30.460.10:FF:000001">
    <property type="entry name" value="GTP pyrophosphokinase RelA"/>
    <property type="match status" value="1"/>
</dbReference>
<dbReference type="PROSITE" id="PS51880">
    <property type="entry name" value="TGS"/>
    <property type="match status" value="1"/>
</dbReference>
<protein>
    <recommendedName>
        <fullName evidence="1">GTP pyrophosphokinase</fullName>
    </recommendedName>
    <alternativeName>
        <fullName evidence="3">(p)ppGpp synthase</fullName>
    </alternativeName>
    <alternativeName>
        <fullName evidence="2">ATP:GTP 3'-pyrophosphotransferase</fullName>
    </alternativeName>
    <alternativeName>
        <fullName evidence="4">ppGpp synthase I</fullName>
    </alternativeName>
</protein>
<dbReference type="GO" id="GO:0016301">
    <property type="term" value="F:kinase activity"/>
    <property type="evidence" value="ECO:0007669"/>
    <property type="project" value="UniProtKB-KW"/>
</dbReference>
<dbReference type="InterPro" id="IPR033655">
    <property type="entry name" value="TGS_RelA/SpoT"/>
</dbReference>
<dbReference type="PROSITE" id="PS51671">
    <property type="entry name" value="ACT"/>
    <property type="match status" value="1"/>
</dbReference>
<dbReference type="STRING" id="76731.RD2015_3388"/>
<dbReference type="InterPro" id="IPR012675">
    <property type="entry name" value="Beta-grasp_dom_sf"/>
</dbReference>
<keyword evidence="6" id="KW-0418">Kinase</keyword>
<dbReference type="RefSeq" id="WP_058935898.1">
    <property type="nucleotide sequence ID" value="NZ_CP013729.1"/>
</dbReference>
<dbReference type="InterPro" id="IPR004095">
    <property type="entry name" value="TGS"/>
</dbReference>
<organism evidence="6 7">
    <name type="scientific">Roseateles depolymerans</name>
    <dbReference type="NCBI Taxonomy" id="76731"/>
    <lineage>
        <taxon>Bacteria</taxon>
        <taxon>Pseudomonadati</taxon>
        <taxon>Pseudomonadota</taxon>
        <taxon>Betaproteobacteria</taxon>
        <taxon>Burkholderiales</taxon>
        <taxon>Sphaerotilaceae</taxon>
        <taxon>Roseateles</taxon>
    </lineage>
</organism>
<dbReference type="Pfam" id="PF02824">
    <property type="entry name" value="TGS"/>
    <property type="match status" value="1"/>
</dbReference>
<dbReference type="GO" id="GO:0008893">
    <property type="term" value="F:guanosine-3',5'-bis(diphosphate) 3'-diphosphatase activity"/>
    <property type="evidence" value="ECO:0007669"/>
    <property type="project" value="TreeGrafter"/>
</dbReference>
<gene>
    <name evidence="6" type="ORF">RD2015_3388</name>
</gene>
<dbReference type="GO" id="GO:0015949">
    <property type="term" value="P:nucleobase-containing small molecule interconversion"/>
    <property type="evidence" value="ECO:0007669"/>
    <property type="project" value="UniProtKB-ARBA"/>
</dbReference>
<dbReference type="CDD" id="cd05399">
    <property type="entry name" value="NT_Rel-Spo_like"/>
    <property type="match status" value="1"/>
</dbReference>
<dbReference type="Gene3D" id="1.10.3210.10">
    <property type="entry name" value="Hypothetical protein af1432"/>
    <property type="match status" value="1"/>
</dbReference>
<dbReference type="PANTHER" id="PTHR21262">
    <property type="entry name" value="GUANOSINE-3',5'-BIS DIPHOSPHATE 3'-PYROPHOSPHOHYDROLASE"/>
    <property type="match status" value="1"/>
</dbReference>
<evidence type="ECO:0000313" key="7">
    <source>
        <dbReference type="Proteomes" id="UP000060699"/>
    </source>
</evidence>
<dbReference type="SMART" id="SM00954">
    <property type="entry name" value="RelA_SpoT"/>
    <property type="match status" value="1"/>
</dbReference>
<evidence type="ECO:0000256" key="4">
    <source>
        <dbReference type="ARBA" id="ARBA00033308"/>
    </source>
</evidence>
<dbReference type="Pfam" id="PF04607">
    <property type="entry name" value="RelA_SpoT"/>
    <property type="match status" value="1"/>
</dbReference>
<dbReference type="Gene3D" id="3.30.460.10">
    <property type="entry name" value="Beta Polymerase, domain 2"/>
    <property type="match status" value="1"/>
</dbReference>
<dbReference type="SUPFAM" id="SSF81301">
    <property type="entry name" value="Nucleotidyltransferase"/>
    <property type="match status" value="1"/>
</dbReference>
<keyword evidence="7" id="KW-1185">Reference proteome</keyword>
<dbReference type="EMBL" id="CP013729">
    <property type="protein sequence ID" value="ALV07845.1"/>
    <property type="molecule type" value="Genomic_DNA"/>
</dbReference>
<dbReference type="InterPro" id="IPR043519">
    <property type="entry name" value="NT_sf"/>
</dbReference>
<dbReference type="SUPFAM" id="SSF109604">
    <property type="entry name" value="HD-domain/PDEase-like"/>
    <property type="match status" value="1"/>
</dbReference>
<comment type="similarity">
    <text evidence="5">Belongs to the relA/spoT family.</text>
</comment>
<dbReference type="InterPro" id="IPR012676">
    <property type="entry name" value="TGS-like"/>
</dbReference>
<name>A0A0U3E3R0_9BURK</name>
<dbReference type="GO" id="GO:0005886">
    <property type="term" value="C:plasma membrane"/>
    <property type="evidence" value="ECO:0007669"/>
    <property type="project" value="TreeGrafter"/>
</dbReference>
<dbReference type="PATRIC" id="fig|76731.3.peg.3473"/>
<dbReference type="FunFam" id="3.10.20.30:FF:000002">
    <property type="entry name" value="GTP pyrophosphokinase (RelA/SpoT)"/>
    <property type="match status" value="1"/>
</dbReference>
<dbReference type="NCBIfam" id="TIGR00691">
    <property type="entry name" value="spoT_relA"/>
    <property type="match status" value="1"/>
</dbReference>
<dbReference type="GO" id="GO:0042594">
    <property type="term" value="P:response to starvation"/>
    <property type="evidence" value="ECO:0007669"/>
    <property type="project" value="TreeGrafter"/>
</dbReference>
<dbReference type="InterPro" id="IPR002912">
    <property type="entry name" value="ACT_dom"/>
</dbReference>
<evidence type="ECO:0000313" key="6">
    <source>
        <dbReference type="EMBL" id="ALV07845.1"/>
    </source>
</evidence>
<dbReference type="Gene3D" id="3.30.70.260">
    <property type="match status" value="1"/>
</dbReference>
<dbReference type="Gene3D" id="3.10.20.30">
    <property type="match status" value="1"/>
</dbReference>
<dbReference type="InterPro" id="IPR045865">
    <property type="entry name" value="ACT-like_dom_sf"/>
</dbReference>
<dbReference type="GO" id="GO:0008728">
    <property type="term" value="F:GTP diphosphokinase activity"/>
    <property type="evidence" value="ECO:0007669"/>
    <property type="project" value="TreeGrafter"/>
</dbReference>
<evidence type="ECO:0000256" key="2">
    <source>
        <dbReference type="ARBA" id="ARBA00029754"/>
    </source>
</evidence>
<evidence type="ECO:0000256" key="5">
    <source>
        <dbReference type="RuleBase" id="RU003847"/>
    </source>
</evidence>